<sequence>MSLYSFSPGWSPIIFLSSLAVLFLRPTLFLLVAHHAYPIRYARVPCARTPDACRPRGEGYSGSRLGCPFKPDDPRCCCS</sequence>
<keyword evidence="1" id="KW-0812">Transmembrane</keyword>
<evidence type="ECO:0000313" key="3">
    <source>
        <dbReference type="Proteomes" id="UP001221757"/>
    </source>
</evidence>
<keyword evidence="1" id="KW-0472">Membrane</keyword>
<proteinExistence type="predicted"/>
<protein>
    <submittedName>
        <fullName evidence="2">Uncharacterized protein</fullName>
    </submittedName>
</protein>
<keyword evidence="1" id="KW-1133">Transmembrane helix</keyword>
<dbReference type="Proteomes" id="UP001221757">
    <property type="component" value="Unassembled WGS sequence"/>
</dbReference>
<reference evidence="2" key="1">
    <citation type="submission" date="2023-03" db="EMBL/GenBank/DDBJ databases">
        <title>Massive genome expansion in bonnet fungi (Mycena s.s.) driven by repeated elements and novel gene families across ecological guilds.</title>
        <authorList>
            <consortium name="Lawrence Berkeley National Laboratory"/>
            <person name="Harder C.B."/>
            <person name="Miyauchi S."/>
            <person name="Viragh M."/>
            <person name="Kuo A."/>
            <person name="Thoen E."/>
            <person name="Andreopoulos B."/>
            <person name="Lu D."/>
            <person name="Skrede I."/>
            <person name="Drula E."/>
            <person name="Henrissat B."/>
            <person name="Morin E."/>
            <person name="Kohler A."/>
            <person name="Barry K."/>
            <person name="LaButti K."/>
            <person name="Morin E."/>
            <person name="Salamov A."/>
            <person name="Lipzen A."/>
            <person name="Mereny Z."/>
            <person name="Hegedus B."/>
            <person name="Baldrian P."/>
            <person name="Stursova M."/>
            <person name="Weitz H."/>
            <person name="Taylor A."/>
            <person name="Grigoriev I.V."/>
            <person name="Nagy L.G."/>
            <person name="Martin F."/>
            <person name="Kauserud H."/>
        </authorList>
    </citation>
    <scope>NUCLEOTIDE SEQUENCE</scope>
    <source>
        <strain evidence="2">CBHHK067</strain>
    </source>
</reference>
<dbReference type="AlphaFoldDB" id="A0AAD7C0I3"/>
<accession>A0AAD7C0I3</accession>
<dbReference type="EMBL" id="JARKIE010000468">
    <property type="protein sequence ID" value="KAJ7635854.1"/>
    <property type="molecule type" value="Genomic_DNA"/>
</dbReference>
<gene>
    <name evidence="2" type="ORF">B0H17DRAFT_504275</name>
</gene>
<name>A0AAD7C0I3_MYCRO</name>
<comment type="caution">
    <text evidence="2">The sequence shown here is derived from an EMBL/GenBank/DDBJ whole genome shotgun (WGS) entry which is preliminary data.</text>
</comment>
<keyword evidence="3" id="KW-1185">Reference proteome</keyword>
<evidence type="ECO:0000256" key="1">
    <source>
        <dbReference type="SAM" id="Phobius"/>
    </source>
</evidence>
<feature type="transmembrane region" description="Helical" evidence="1">
    <location>
        <begin position="12"/>
        <end position="33"/>
    </location>
</feature>
<evidence type="ECO:0000313" key="2">
    <source>
        <dbReference type="EMBL" id="KAJ7635854.1"/>
    </source>
</evidence>
<organism evidence="2 3">
    <name type="scientific">Mycena rosella</name>
    <name type="common">Pink bonnet</name>
    <name type="synonym">Agaricus rosellus</name>
    <dbReference type="NCBI Taxonomy" id="1033263"/>
    <lineage>
        <taxon>Eukaryota</taxon>
        <taxon>Fungi</taxon>
        <taxon>Dikarya</taxon>
        <taxon>Basidiomycota</taxon>
        <taxon>Agaricomycotina</taxon>
        <taxon>Agaricomycetes</taxon>
        <taxon>Agaricomycetidae</taxon>
        <taxon>Agaricales</taxon>
        <taxon>Marasmiineae</taxon>
        <taxon>Mycenaceae</taxon>
        <taxon>Mycena</taxon>
    </lineage>
</organism>